<comment type="caution">
    <text evidence="1">The sequence shown here is derived from an EMBL/GenBank/DDBJ whole genome shotgun (WGS) entry which is preliminary data.</text>
</comment>
<organism evidence="1 2">
    <name type="scientific">Goodea atripinnis</name>
    <dbReference type="NCBI Taxonomy" id="208336"/>
    <lineage>
        <taxon>Eukaryota</taxon>
        <taxon>Metazoa</taxon>
        <taxon>Chordata</taxon>
        <taxon>Craniata</taxon>
        <taxon>Vertebrata</taxon>
        <taxon>Euteleostomi</taxon>
        <taxon>Actinopterygii</taxon>
        <taxon>Neopterygii</taxon>
        <taxon>Teleostei</taxon>
        <taxon>Neoteleostei</taxon>
        <taxon>Acanthomorphata</taxon>
        <taxon>Ovalentaria</taxon>
        <taxon>Atherinomorphae</taxon>
        <taxon>Cyprinodontiformes</taxon>
        <taxon>Goodeidae</taxon>
        <taxon>Goodea</taxon>
    </lineage>
</organism>
<protein>
    <submittedName>
        <fullName evidence="1">Uncharacterized protein</fullName>
    </submittedName>
</protein>
<evidence type="ECO:0000313" key="2">
    <source>
        <dbReference type="Proteomes" id="UP001476798"/>
    </source>
</evidence>
<gene>
    <name evidence="1" type="ORF">GOODEAATRI_009874</name>
</gene>
<evidence type="ECO:0000313" key="1">
    <source>
        <dbReference type="EMBL" id="MEQ2184618.1"/>
    </source>
</evidence>
<reference evidence="1 2" key="1">
    <citation type="submission" date="2021-06" db="EMBL/GenBank/DDBJ databases">
        <authorList>
            <person name="Palmer J.M."/>
        </authorList>
    </citation>
    <scope>NUCLEOTIDE SEQUENCE [LARGE SCALE GENOMIC DNA]</scope>
    <source>
        <strain evidence="1 2">GA_2019</strain>
        <tissue evidence="1">Muscle</tissue>
    </source>
</reference>
<name>A0ABV0PMH0_9TELE</name>
<sequence length="112" mass="12541">MNFCFKFRKHAIFKAQGTIKPINCLNFEASAFISMYVNVKDALCSTDSTFFYSFLFLTGVFTSLTIGEVDETQDYGNGGGLSENTTPIHPPHHPQQHCISCGPLQVLRNHHL</sequence>
<dbReference type="EMBL" id="JAHRIO010080529">
    <property type="protein sequence ID" value="MEQ2184618.1"/>
    <property type="molecule type" value="Genomic_DNA"/>
</dbReference>
<proteinExistence type="predicted"/>
<accession>A0ABV0PMH0</accession>
<keyword evidence="2" id="KW-1185">Reference proteome</keyword>
<dbReference type="Proteomes" id="UP001476798">
    <property type="component" value="Unassembled WGS sequence"/>
</dbReference>